<dbReference type="AlphaFoldDB" id="A0A8X7CBI2"/>
<keyword evidence="1" id="KW-0732">Signal</keyword>
<evidence type="ECO:0000256" key="1">
    <source>
        <dbReference type="SAM" id="SignalP"/>
    </source>
</evidence>
<name>A0A8X7CBI2_9ARAC</name>
<organism evidence="2 3">
    <name type="scientific">Trichonephila inaurata madagascariensis</name>
    <dbReference type="NCBI Taxonomy" id="2747483"/>
    <lineage>
        <taxon>Eukaryota</taxon>
        <taxon>Metazoa</taxon>
        <taxon>Ecdysozoa</taxon>
        <taxon>Arthropoda</taxon>
        <taxon>Chelicerata</taxon>
        <taxon>Arachnida</taxon>
        <taxon>Araneae</taxon>
        <taxon>Araneomorphae</taxon>
        <taxon>Entelegynae</taxon>
        <taxon>Araneoidea</taxon>
        <taxon>Nephilidae</taxon>
        <taxon>Trichonephila</taxon>
        <taxon>Trichonephila inaurata</taxon>
    </lineage>
</organism>
<accession>A0A8X7CBI2</accession>
<dbReference type="EMBL" id="BMAV01014671">
    <property type="protein sequence ID" value="GFY63273.1"/>
    <property type="molecule type" value="Genomic_DNA"/>
</dbReference>
<gene>
    <name evidence="2" type="primary">AVEN_113385_1</name>
    <name evidence="2" type="ORF">TNIN_245441</name>
</gene>
<dbReference type="Proteomes" id="UP000886998">
    <property type="component" value="Unassembled WGS sequence"/>
</dbReference>
<evidence type="ECO:0000313" key="2">
    <source>
        <dbReference type="EMBL" id="GFY63273.1"/>
    </source>
</evidence>
<comment type="caution">
    <text evidence="2">The sequence shown here is derived from an EMBL/GenBank/DDBJ whole genome shotgun (WGS) entry which is preliminary data.</text>
</comment>
<protein>
    <submittedName>
        <fullName evidence="2">Uncharacterized protein</fullName>
    </submittedName>
</protein>
<feature type="signal peptide" evidence="1">
    <location>
        <begin position="1"/>
        <end position="27"/>
    </location>
</feature>
<reference evidence="2" key="1">
    <citation type="submission" date="2020-08" db="EMBL/GenBank/DDBJ databases">
        <title>Multicomponent nature underlies the extraordinary mechanical properties of spider dragline silk.</title>
        <authorList>
            <person name="Kono N."/>
            <person name="Nakamura H."/>
            <person name="Mori M."/>
            <person name="Yoshida Y."/>
            <person name="Ohtoshi R."/>
            <person name="Malay A.D."/>
            <person name="Moran D.A.P."/>
            <person name="Tomita M."/>
            <person name="Numata K."/>
            <person name="Arakawa K."/>
        </authorList>
    </citation>
    <scope>NUCLEOTIDE SEQUENCE</scope>
</reference>
<feature type="chain" id="PRO_5036490404" evidence="1">
    <location>
        <begin position="28"/>
        <end position="151"/>
    </location>
</feature>
<keyword evidence="3" id="KW-1185">Reference proteome</keyword>
<dbReference type="OrthoDB" id="6434744at2759"/>
<sequence length="151" mass="17474">MRFLFNQSPLFWLMQYLLLLGVSPLQSLDFNTILPPNPEEYDNLQPPKEDEQTPTIVRFHVTVLSIDSIDEGSMECKSIRPVVLKLQHSYLQYVRGRHLHVSKLEGWPTATAREHDLEVSPPPHQLAQEDVEARLLLQERQEGHFPGDDHT</sequence>
<proteinExistence type="predicted"/>
<evidence type="ECO:0000313" key="3">
    <source>
        <dbReference type="Proteomes" id="UP000886998"/>
    </source>
</evidence>